<evidence type="ECO:0000313" key="2">
    <source>
        <dbReference type="Proteomes" id="UP000018460"/>
    </source>
</evidence>
<dbReference type="EMBL" id="APQD01000015">
    <property type="protein sequence ID" value="ENV82290.1"/>
    <property type="molecule type" value="Genomic_DNA"/>
</dbReference>
<dbReference type="AlphaFoldDB" id="N9DNL6"/>
<gene>
    <name evidence="1" type="ORF">F941_02090</name>
</gene>
<keyword evidence="2" id="KW-1185">Reference proteome</keyword>
<sequence>MKKIYLKSSPWVSLYFLKTLAPLPYLSLNANQKLPAISNSIQLKEDVSDYYLKLFSIDVHLYKIMKSYKESFSTASEASHFEISGLISPLFTFTSTKTGRSSISTWTLSKRHVIHLNPHITNGLQDIILTEYKPRLIFDDLNQDNIKPKAKISKETHAFKANTQQYQVDAKKLFMLHE</sequence>
<evidence type="ECO:0000313" key="1">
    <source>
        <dbReference type="EMBL" id="ENV82290.1"/>
    </source>
</evidence>
<proteinExistence type="predicted"/>
<comment type="caution">
    <text evidence="1">The sequence shown here is derived from an EMBL/GenBank/DDBJ whole genome shotgun (WGS) entry which is preliminary data.</text>
</comment>
<dbReference type="Proteomes" id="UP000018460">
    <property type="component" value="Unassembled WGS sequence"/>
</dbReference>
<organism evidence="1 2">
    <name type="scientific">Acinetobacter bouvetii DSM 14964 = CIP 107468</name>
    <dbReference type="NCBI Taxonomy" id="1120925"/>
    <lineage>
        <taxon>Bacteria</taxon>
        <taxon>Pseudomonadati</taxon>
        <taxon>Pseudomonadota</taxon>
        <taxon>Gammaproteobacteria</taxon>
        <taxon>Moraxellales</taxon>
        <taxon>Moraxellaceae</taxon>
        <taxon>Acinetobacter</taxon>
    </lineage>
</organism>
<accession>N9DNL6</accession>
<name>N9DNL6_9GAMM</name>
<dbReference type="RefSeq" id="WP_005010954.1">
    <property type="nucleotide sequence ID" value="NZ_KB849727.1"/>
</dbReference>
<reference evidence="1 2" key="1">
    <citation type="submission" date="2013-02" db="EMBL/GenBank/DDBJ databases">
        <title>The Genome Sequence of Acinetobacter bouvetii CIP 107468.</title>
        <authorList>
            <consortium name="The Broad Institute Genome Sequencing Platform"/>
            <consortium name="The Broad Institute Genome Sequencing Center for Infectious Disease"/>
            <person name="Cerqueira G."/>
            <person name="Feldgarden M."/>
            <person name="Courvalin P."/>
            <person name="Perichon B."/>
            <person name="Grillot-Courvalin C."/>
            <person name="Clermont D."/>
            <person name="Rocha E."/>
            <person name="Yoon E.-J."/>
            <person name="Nemec A."/>
            <person name="Walker B."/>
            <person name="Young S.K."/>
            <person name="Zeng Q."/>
            <person name="Gargeya S."/>
            <person name="Fitzgerald M."/>
            <person name="Haas B."/>
            <person name="Abouelleil A."/>
            <person name="Alvarado L."/>
            <person name="Arachchi H.M."/>
            <person name="Berlin A.M."/>
            <person name="Chapman S.B."/>
            <person name="Dewar J."/>
            <person name="Goldberg J."/>
            <person name="Griggs A."/>
            <person name="Gujja S."/>
            <person name="Hansen M."/>
            <person name="Howarth C."/>
            <person name="Imamovic A."/>
            <person name="Larimer J."/>
            <person name="McCowan C."/>
            <person name="Murphy C."/>
            <person name="Neiman D."/>
            <person name="Pearson M."/>
            <person name="Priest M."/>
            <person name="Roberts A."/>
            <person name="Saif S."/>
            <person name="Shea T."/>
            <person name="Sisk P."/>
            <person name="Sykes S."/>
            <person name="Wortman J."/>
            <person name="Nusbaum C."/>
            <person name="Birren B."/>
        </authorList>
    </citation>
    <scope>NUCLEOTIDE SEQUENCE [LARGE SCALE GENOMIC DNA]</scope>
    <source>
        <strain evidence="1 2">CIP 107468</strain>
    </source>
</reference>
<protein>
    <submittedName>
        <fullName evidence="1">Uncharacterized protein</fullName>
    </submittedName>
</protein>